<dbReference type="Proteomes" id="UP000028760">
    <property type="component" value="Unassembled WGS sequence"/>
</dbReference>
<keyword evidence="7" id="KW-1185">Reference proteome</keyword>
<evidence type="ECO:0000313" key="6">
    <source>
        <dbReference type="Ensembl" id="ENSPFOP00000013350.1"/>
    </source>
</evidence>
<evidence type="ECO:0000256" key="5">
    <source>
        <dbReference type="SAM" id="SignalP"/>
    </source>
</evidence>
<dbReference type="Ensembl" id="ENSPFOT00000013368.1">
    <property type="protein sequence ID" value="ENSPFOP00000013350.1"/>
    <property type="gene ID" value="ENSPFOG00000013344.1"/>
</dbReference>
<evidence type="ECO:0000256" key="1">
    <source>
        <dbReference type="ARBA" id="ARBA00004613"/>
    </source>
</evidence>
<dbReference type="AlphaFoldDB" id="A0A087Y5P7"/>
<dbReference type="GeneTree" id="ENSGT00940000170665"/>
<dbReference type="OMA" id="YCINETE"/>
<dbReference type="EMBL" id="AYCK01002360">
    <property type="status" value="NOT_ANNOTATED_CDS"/>
    <property type="molecule type" value="Genomic_DNA"/>
</dbReference>
<keyword evidence="3 5" id="KW-0732">Signal</keyword>
<evidence type="ECO:0000256" key="4">
    <source>
        <dbReference type="ARBA" id="ARBA00023180"/>
    </source>
</evidence>
<reference evidence="7" key="1">
    <citation type="submission" date="2013-10" db="EMBL/GenBank/DDBJ databases">
        <authorList>
            <person name="Schartl M."/>
            <person name="Warren W."/>
        </authorList>
    </citation>
    <scope>NUCLEOTIDE SEQUENCE [LARGE SCALE GENOMIC DNA]</scope>
    <source>
        <strain evidence="7">female</strain>
    </source>
</reference>
<organism evidence="6 7">
    <name type="scientific">Poecilia formosa</name>
    <name type="common">Amazon molly</name>
    <name type="synonym">Limia formosa</name>
    <dbReference type="NCBI Taxonomy" id="48698"/>
    <lineage>
        <taxon>Eukaryota</taxon>
        <taxon>Metazoa</taxon>
        <taxon>Chordata</taxon>
        <taxon>Craniata</taxon>
        <taxon>Vertebrata</taxon>
        <taxon>Euteleostomi</taxon>
        <taxon>Actinopterygii</taxon>
        <taxon>Neopterygii</taxon>
        <taxon>Teleostei</taxon>
        <taxon>Neoteleostei</taxon>
        <taxon>Acanthomorphata</taxon>
        <taxon>Ovalentaria</taxon>
        <taxon>Atherinomorphae</taxon>
        <taxon>Cyprinodontiformes</taxon>
        <taxon>Poeciliidae</taxon>
        <taxon>Poeciliinae</taxon>
        <taxon>Poecilia</taxon>
    </lineage>
</organism>
<dbReference type="Gene3D" id="2.40.128.20">
    <property type="match status" value="1"/>
</dbReference>
<feature type="signal peptide" evidence="5">
    <location>
        <begin position="1"/>
        <end position="19"/>
    </location>
</feature>
<reference evidence="6" key="2">
    <citation type="submission" date="2025-08" db="UniProtKB">
        <authorList>
            <consortium name="Ensembl"/>
        </authorList>
    </citation>
    <scope>IDENTIFICATION</scope>
</reference>
<evidence type="ECO:0000256" key="2">
    <source>
        <dbReference type="ARBA" id="ARBA00022525"/>
    </source>
</evidence>
<sequence length="233" mass="25913">MKTACAAVVLLSLFSVSQPASLACEVLLQPVDQLQDIQGTWYFVAVSSSYCWVVTVLNTLGAPSLQIDFTSTSKSNVYDMNLKMKIAGQCENNTDKVFLETDGISTADSNGPKTNEKCLLLRTSCADCLILKDDNSPASILLMLSRKPTVTDAELKEFEAQADCLNLYKPQVLNTDHDCSSYNTTMDSSQFEREFPERIKNMFSGIFTCVTDKVLYYPRTVLGWAQSAWDSLW</sequence>
<dbReference type="InterPro" id="IPR022734">
    <property type="entry name" value="ApoM"/>
</dbReference>
<dbReference type="PANTHER" id="PTHR11967:SF2">
    <property type="entry name" value="ALPHA-1-ACID GLYCOPROTEIN 1"/>
    <property type="match status" value="1"/>
</dbReference>
<proteinExistence type="predicted"/>
<comment type="subcellular location">
    <subcellularLocation>
        <location evidence="1">Secreted</location>
    </subcellularLocation>
</comment>
<reference evidence="6" key="3">
    <citation type="submission" date="2025-09" db="UniProtKB">
        <authorList>
            <consortium name="Ensembl"/>
        </authorList>
    </citation>
    <scope>IDENTIFICATION</scope>
</reference>
<dbReference type="InterPro" id="IPR012674">
    <property type="entry name" value="Calycin"/>
</dbReference>
<dbReference type="STRING" id="48698.ENSPFOP00000013350"/>
<dbReference type="SUPFAM" id="SSF50814">
    <property type="entry name" value="Lipocalins"/>
    <property type="match status" value="1"/>
</dbReference>
<evidence type="ECO:0000256" key="3">
    <source>
        <dbReference type="ARBA" id="ARBA00022729"/>
    </source>
</evidence>
<evidence type="ECO:0000313" key="7">
    <source>
        <dbReference type="Proteomes" id="UP000028760"/>
    </source>
</evidence>
<feature type="chain" id="PRO_5001834021" evidence="5">
    <location>
        <begin position="20"/>
        <end position="233"/>
    </location>
</feature>
<protein>
    <submittedName>
        <fullName evidence="6">Uncharacterized protein</fullName>
    </submittedName>
</protein>
<dbReference type="Pfam" id="PF11032">
    <property type="entry name" value="ApoM"/>
    <property type="match status" value="1"/>
</dbReference>
<keyword evidence="2" id="KW-0964">Secreted</keyword>
<dbReference type="PROSITE" id="PS51257">
    <property type="entry name" value="PROKAR_LIPOPROTEIN"/>
    <property type="match status" value="1"/>
</dbReference>
<keyword evidence="4" id="KW-0325">Glycoprotein</keyword>
<accession>A0A087Y5P7</accession>
<name>A0A087Y5P7_POEFO</name>
<dbReference type="GO" id="GO:0005576">
    <property type="term" value="C:extracellular region"/>
    <property type="evidence" value="ECO:0007669"/>
    <property type="project" value="UniProtKB-SubCell"/>
</dbReference>
<dbReference type="PANTHER" id="PTHR11967">
    <property type="entry name" value="ALPHA-1-ACID GLYCOPROTEIN"/>
    <property type="match status" value="1"/>
</dbReference>